<keyword evidence="3" id="KW-1185">Reference proteome</keyword>
<dbReference type="PANTHER" id="PTHR37309">
    <property type="entry name" value="SLR0284 PROTEIN"/>
    <property type="match status" value="1"/>
</dbReference>
<dbReference type="AlphaFoldDB" id="A0A7W8HJ68"/>
<keyword evidence="1" id="KW-0812">Transmembrane</keyword>
<reference evidence="2 3" key="1">
    <citation type="submission" date="2020-08" db="EMBL/GenBank/DDBJ databases">
        <title>Genomic Encyclopedia of Type Strains, Phase IV (KMG-IV): sequencing the most valuable type-strain genomes for metagenomic binning, comparative biology and taxonomic classification.</title>
        <authorList>
            <person name="Goeker M."/>
        </authorList>
    </citation>
    <scope>NUCLEOTIDE SEQUENCE [LARGE SCALE GENOMIC DNA]</scope>
    <source>
        <strain evidence="2 3">DSM 29781</strain>
    </source>
</reference>
<feature type="transmembrane region" description="Helical" evidence="1">
    <location>
        <begin position="59"/>
        <end position="77"/>
    </location>
</feature>
<sequence length="115" mass="12372">MRMLLGWAINALSLLALPYLLSAVQVQSFGTALVVALVLGLLNVLIRPVLLVLTLPINILTLGLFTFVINGLLFWVVSRLVDGFSVASFGWAIIAAIVYSLVSWAVSSLLMGSRD</sequence>
<organism evidence="2 3">
    <name type="scientific">Quisquiliibacterium transsilvanicum</name>
    <dbReference type="NCBI Taxonomy" id="1549638"/>
    <lineage>
        <taxon>Bacteria</taxon>
        <taxon>Pseudomonadati</taxon>
        <taxon>Pseudomonadota</taxon>
        <taxon>Betaproteobacteria</taxon>
        <taxon>Burkholderiales</taxon>
        <taxon>Burkholderiaceae</taxon>
        <taxon>Quisquiliibacterium</taxon>
    </lineage>
</organism>
<dbReference type="RefSeq" id="WP_183969281.1">
    <property type="nucleotide sequence ID" value="NZ_BAABEW010000007.1"/>
</dbReference>
<proteinExistence type="predicted"/>
<protein>
    <submittedName>
        <fullName evidence="2">Putative membrane protein</fullName>
    </submittedName>
</protein>
<comment type="caution">
    <text evidence="2">The sequence shown here is derived from an EMBL/GenBank/DDBJ whole genome shotgun (WGS) entry which is preliminary data.</text>
</comment>
<dbReference type="PANTHER" id="PTHR37309:SF1">
    <property type="entry name" value="SLR0284 PROTEIN"/>
    <property type="match status" value="1"/>
</dbReference>
<feature type="transmembrane region" description="Helical" evidence="1">
    <location>
        <begin position="33"/>
        <end position="52"/>
    </location>
</feature>
<dbReference type="InterPro" id="IPR007165">
    <property type="entry name" value="Phage_holin_4_2"/>
</dbReference>
<dbReference type="Proteomes" id="UP000532440">
    <property type="component" value="Unassembled WGS sequence"/>
</dbReference>
<evidence type="ECO:0000313" key="2">
    <source>
        <dbReference type="EMBL" id="MBB5273054.1"/>
    </source>
</evidence>
<evidence type="ECO:0000256" key="1">
    <source>
        <dbReference type="SAM" id="Phobius"/>
    </source>
</evidence>
<dbReference type="EMBL" id="JACHGB010000006">
    <property type="protein sequence ID" value="MBB5273054.1"/>
    <property type="molecule type" value="Genomic_DNA"/>
</dbReference>
<keyword evidence="1" id="KW-1133">Transmembrane helix</keyword>
<feature type="transmembrane region" description="Helical" evidence="1">
    <location>
        <begin position="89"/>
        <end position="111"/>
    </location>
</feature>
<dbReference type="Pfam" id="PF04020">
    <property type="entry name" value="Phage_holin_4_2"/>
    <property type="match status" value="1"/>
</dbReference>
<name>A0A7W8HJ68_9BURK</name>
<gene>
    <name evidence="2" type="ORF">HNQ70_003082</name>
</gene>
<keyword evidence="1" id="KW-0472">Membrane</keyword>
<evidence type="ECO:0000313" key="3">
    <source>
        <dbReference type="Proteomes" id="UP000532440"/>
    </source>
</evidence>
<accession>A0A7W8HJ68</accession>